<dbReference type="OrthoDB" id="5596576at2759"/>
<feature type="domain" description="Tag1-like fifth Ig-like" evidence="5">
    <location>
        <begin position="713"/>
        <end position="823"/>
    </location>
</feature>
<dbReference type="InterPro" id="IPR046368">
    <property type="entry name" value="Tag1"/>
</dbReference>
<dbReference type="GO" id="GO:0000329">
    <property type="term" value="C:fungal-type vacuole membrane"/>
    <property type="evidence" value="ECO:0007669"/>
    <property type="project" value="InterPro"/>
</dbReference>
<keyword evidence="2" id="KW-0472">Membrane</keyword>
<feature type="region of interest" description="Disordered" evidence="1">
    <location>
        <begin position="1"/>
        <end position="53"/>
    </location>
</feature>
<evidence type="ECO:0000259" key="4">
    <source>
        <dbReference type="Pfam" id="PF26150"/>
    </source>
</evidence>
<protein>
    <submittedName>
        <fullName evidence="6">Uncharacterized protein</fullName>
    </submittedName>
</protein>
<evidence type="ECO:0000256" key="2">
    <source>
        <dbReference type="SAM" id="Phobius"/>
    </source>
</evidence>
<gene>
    <name evidence="6" type="ORF">L249_2403</name>
</gene>
<dbReference type="Pfam" id="PF26153">
    <property type="entry name" value="LEA-2L_5"/>
    <property type="match status" value="1"/>
</dbReference>
<accession>A0A367LSI6</accession>
<dbReference type="Pfam" id="PF26150">
    <property type="entry name" value="LEA-2_4"/>
    <property type="match status" value="1"/>
</dbReference>
<feature type="domain" description="Tag1 C-terminal" evidence="3">
    <location>
        <begin position="449"/>
        <end position="560"/>
    </location>
</feature>
<evidence type="ECO:0000256" key="1">
    <source>
        <dbReference type="SAM" id="MobiDB-lite"/>
    </source>
</evidence>
<dbReference type="PANTHER" id="PTHR35895:SF3">
    <property type="entry name" value="PRE-RRNA PROCESSING PROTEIN"/>
    <property type="match status" value="1"/>
</dbReference>
<comment type="caution">
    <text evidence="6">The sequence shown here is derived from an EMBL/GenBank/DDBJ whole genome shotgun (WGS) entry which is preliminary data.</text>
</comment>
<proteinExistence type="predicted"/>
<sequence>MPEPEPTPSVTRADETETPHEDDDDANAPDESTPLLSHDGADPPTKKSCSGSKSRWRWPSIIAIVVLAVLILAVIGLGFVTPPAVREYVEKAAVLEPTSLSIESLTSDGVRARIQADFRLDASRVSDDGARRIGRLVTGAVKKLEAESSRVTLNLPQFDNALLGTAVVPALSINLSEGYNNRLDFVTDVIPGDADVVRRVANQWLDGKLEQLKITGATALRLNSGILPLGTHDVAESMVLQAKDIPSMPEYNISNLVVYEAPVGSDGKMGVAANVSLSLYNEYLISLDVPPLGLEVLVPNCNASESNIKVASVVADTIHVRPESDVEVDAHGSISKIPESLTRTCPDTKLSPLDSLVGRFLHGEKAQVFVHGKVPADSDLPDWAGSMLESFVVPLHLGGQSFDSLLRNFSFSDVHFKLPSPFADPDDASSKPRVSGTVQVLAALPAKLDVDVGIDSIRADGDLFYGGRKFGQLRLNKWQKANSTTDYEDGQQTITIVSQVVDAPVDIIDGPVFGEIMQKLLFGDGDIVLDVKAAVDIRVATVLGKLALRKIPAEGKIPIKHVPGDDIIGAMKPEIGDIKILDTTETSVRLQASANLTNATPYTADIAYLSVHIMKQGHWVGEATVRNVALRAGHNSGLSGSAEWNPTTFGGSAAKEVGRRLMSDYLSGKETSIELKAHRGTIPSAPALGEALSTLNLTLRAPRLQLPGDDGEEVKTGFLRQATLHLISSTATFTLASPLQHDSVRVKHIDATALYNHTEPVGRIVHDEAFDVRPGLSQTPRLPVDWTPGHVGLDKLKKALGGALKLDAVANVTLGLGLWTERIEYRGRGIGARVGLFTEDG</sequence>
<keyword evidence="7" id="KW-1185">Reference proteome</keyword>
<organism evidence="6 7">
    <name type="scientific">Ophiocordyceps polyrhachis-furcata BCC 54312</name>
    <dbReference type="NCBI Taxonomy" id="1330021"/>
    <lineage>
        <taxon>Eukaryota</taxon>
        <taxon>Fungi</taxon>
        <taxon>Dikarya</taxon>
        <taxon>Ascomycota</taxon>
        <taxon>Pezizomycotina</taxon>
        <taxon>Sordariomycetes</taxon>
        <taxon>Hypocreomycetidae</taxon>
        <taxon>Hypocreales</taxon>
        <taxon>Ophiocordycipitaceae</taxon>
        <taxon>Ophiocordyceps</taxon>
    </lineage>
</organism>
<dbReference type="InterPro" id="IPR059066">
    <property type="entry name" value="Ig_Tag1-like_5th"/>
</dbReference>
<feature type="transmembrane region" description="Helical" evidence="2">
    <location>
        <begin position="56"/>
        <end position="80"/>
    </location>
</feature>
<evidence type="ECO:0000313" key="7">
    <source>
        <dbReference type="Proteomes" id="UP000253664"/>
    </source>
</evidence>
<dbReference type="InterPro" id="IPR055011">
    <property type="entry name" value="Tag1_C"/>
</dbReference>
<dbReference type="PANTHER" id="PTHR35895">
    <property type="entry name" value="CHROMOSOME 16, WHOLE GENOME SHOTGUN SEQUENCE"/>
    <property type="match status" value="1"/>
</dbReference>
<name>A0A367LSI6_9HYPO</name>
<keyword evidence="2" id="KW-0812">Transmembrane</keyword>
<evidence type="ECO:0000259" key="3">
    <source>
        <dbReference type="Pfam" id="PF22786"/>
    </source>
</evidence>
<evidence type="ECO:0000313" key="6">
    <source>
        <dbReference type="EMBL" id="RCI17369.1"/>
    </source>
</evidence>
<keyword evidence="2" id="KW-1133">Transmembrane helix</keyword>
<dbReference type="Pfam" id="PF26174">
    <property type="entry name" value="LEA-2_1"/>
    <property type="match status" value="1"/>
</dbReference>
<dbReference type="AlphaFoldDB" id="A0A367LSI6"/>
<dbReference type="EMBL" id="LKCN02000001">
    <property type="protein sequence ID" value="RCI17369.1"/>
    <property type="molecule type" value="Genomic_DNA"/>
</dbReference>
<evidence type="ECO:0000259" key="5">
    <source>
        <dbReference type="Pfam" id="PF26153"/>
    </source>
</evidence>
<dbReference type="InterPro" id="IPR059065">
    <property type="entry name" value="Ig_Tag1-like_4th"/>
</dbReference>
<feature type="domain" description="Tag1-like fourth Ig-like" evidence="4">
    <location>
        <begin position="572"/>
        <end position="687"/>
    </location>
</feature>
<dbReference type="Pfam" id="PF22786">
    <property type="entry name" value="Tag1_C"/>
    <property type="match status" value="1"/>
</dbReference>
<reference evidence="6 7" key="1">
    <citation type="journal article" date="2015" name="BMC Genomics">
        <title>Insights from the genome of Ophiocordyceps polyrhachis-furcata to pathogenicity and host specificity in insect fungi.</title>
        <authorList>
            <person name="Wichadakul D."/>
            <person name="Kobmoo N."/>
            <person name="Ingsriswang S."/>
            <person name="Tangphatsornruang S."/>
            <person name="Chantasingh D."/>
            <person name="Luangsa-ard J.J."/>
            <person name="Eurwilaichitr L."/>
        </authorList>
    </citation>
    <scope>NUCLEOTIDE SEQUENCE [LARGE SCALE GENOMIC DNA]</scope>
    <source>
        <strain evidence="6 7">BCC 54312</strain>
    </source>
</reference>
<dbReference type="Proteomes" id="UP000253664">
    <property type="component" value="Unassembled WGS sequence"/>
</dbReference>